<evidence type="ECO:0000256" key="6">
    <source>
        <dbReference type="ARBA" id="ARBA00022598"/>
    </source>
</evidence>
<keyword evidence="12 15" id="KW-0648">Protein biosynthesis</keyword>
<evidence type="ECO:0000256" key="16">
    <source>
        <dbReference type="PROSITE-ProRule" id="PRU00209"/>
    </source>
</evidence>
<dbReference type="GO" id="GO:0005524">
    <property type="term" value="F:ATP binding"/>
    <property type="evidence" value="ECO:0007669"/>
    <property type="project" value="UniProtKB-UniRule"/>
</dbReference>
<evidence type="ECO:0000256" key="10">
    <source>
        <dbReference type="ARBA" id="ARBA00022842"/>
    </source>
</evidence>
<feature type="binding site" evidence="15">
    <location>
        <position position="461"/>
    </location>
    <ligand>
        <name>Mg(2+)</name>
        <dbReference type="ChEBI" id="CHEBI:18420"/>
        <note>shared with alpha subunit</note>
    </ligand>
</feature>
<evidence type="ECO:0000256" key="11">
    <source>
        <dbReference type="ARBA" id="ARBA00022884"/>
    </source>
</evidence>
<feature type="domain" description="B5" evidence="19">
    <location>
        <begin position="408"/>
        <end position="483"/>
    </location>
</feature>
<comment type="catalytic activity">
    <reaction evidence="14 15">
        <text>tRNA(Phe) + L-phenylalanine + ATP = L-phenylalanyl-tRNA(Phe) + AMP + diphosphate + H(+)</text>
        <dbReference type="Rhea" id="RHEA:19413"/>
        <dbReference type="Rhea" id="RHEA-COMP:9668"/>
        <dbReference type="Rhea" id="RHEA-COMP:9699"/>
        <dbReference type="ChEBI" id="CHEBI:15378"/>
        <dbReference type="ChEBI" id="CHEBI:30616"/>
        <dbReference type="ChEBI" id="CHEBI:33019"/>
        <dbReference type="ChEBI" id="CHEBI:58095"/>
        <dbReference type="ChEBI" id="CHEBI:78442"/>
        <dbReference type="ChEBI" id="CHEBI:78531"/>
        <dbReference type="ChEBI" id="CHEBI:456215"/>
        <dbReference type="EC" id="6.1.1.20"/>
    </reaction>
</comment>
<evidence type="ECO:0000313" key="21">
    <source>
        <dbReference type="Proteomes" id="UP000076268"/>
    </source>
</evidence>
<dbReference type="SUPFAM" id="SSF56037">
    <property type="entry name" value="PheT/TilS domain"/>
    <property type="match status" value="1"/>
</dbReference>
<dbReference type="Gene3D" id="2.40.50.140">
    <property type="entry name" value="Nucleic acid-binding proteins"/>
    <property type="match status" value="1"/>
</dbReference>
<dbReference type="InterPro" id="IPR005146">
    <property type="entry name" value="B3/B4_tRNA-bd"/>
</dbReference>
<dbReference type="GO" id="GO:0004826">
    <property type="term" value="F:phenylalanine-tRNA ligase activity"/>
    <property type="evidence" value="ECO:0007669"/>
    <property type="project" value="UniProtKB-UniRule"/>
</dbReference>
<dbReference type="InterPro" id="IPR041616">
    <property type="entry name" value="PheRS_beta_core"/>
</dbReference>
<evidence type="ECO:0000256" key="8">
    <source>
        <dbReference type="ARBA" id="ARBA00022741"/>
    </source>
</evidence>
<dbReference type="PANTHER" id="PTHR10947">
    <property type="entry name" value="PHENYLALANYL-TRNA SYNTHETASE BETA CHAIN AND LEUCINE-RICH REPEAT-CONTAINING PROTEIN 47"/>
    <property type="match status" value="1"/>
</dbReference>
<feature type="binding site" evidence="15">
    <location>
        <position position="470"/>
    </location>
    <ligand>
        <name>Mg(2+)</name>
        <dbReference type="ChEBI" id="CHEBI:18420"/>
        <note>shared with alpha subunit</note>
    </ligand>
</feature>
<keyword evidence="6 15" id="KW-0436">Ligase</keyword>
<dbReference type="Gene3D" id="3.30.930.10">
    <property type="entry name" value="Bira Bifunctional Protein, Domain 2"/>
    <property type="match status" value="1"/>
</dbReference>
<feature type="domain" description="FDX-ACB" evidence="18">
    <location>
        <begin position="715"/>
        <end position="808"/>
    </location>
</feature>
<dbReference type="SMART" id="SM00873">
    <property type="entry name" value="B3_4"/>
    <property type="match status" value="1"/>
</dbReference>
<comment type="caution">
    <text evidence="20">The sequence shown here is derived from an EMBL/GenBank/DDBJ whole genome shotgun (WGS) entry which is preliminary data.</text>
</comment>
<dbReference type="FunFam" id="3.30.70.380:FF:000001">
    <property type="entry name" value="Phenylalanine--tRNA ligase beta subunit"/>
    <property type="match status" value="1"/>
</dbReference>
<dbReference type="Gene3D" id="3.30.56.10">
    <property type="match status" value="2"/>
</dbReference>
<proteinExistence type="inferred from homology"/>
<evidence type="ECO:0000259" key="19">
    <source>
        <dbReference type="PROSITE" id="PS51483"/>
    </source>
</evidence>
<evidence type="ECO:0000256" key="7">
    <source>
        <dbReference type="ARBA" id="ARBA00022723"/>
    </source>
</evidence>
<keyword evidence="13 15" id="KW-0030">Aminoacyl-tRNA synthetase</keyword>
<dbReference type="GO" id="GO:0009328">
    <property type="term" value="C:phenylalanine-tRNA ligase complex"/>
    <property type="evidence" value="ECO:0007669"/>
    <property type="project" value="TreeGrafter"/>
</dbReference>
<organism evidence="20 21">
    <name type="scientific">Anaerosporomusa subterranea</name>
    <dbReference type="NCBI Taxonomy" id="1794912"/>
    <lineage>
        <taxon>Bacteria</taxon>
        <taxon>Bacillati</taxon>
        <taxon>Bacillota</taxon>
        <taxon>Negativicutes</taxon>
        <taxon>Acetonemataceae</taxon>
        <taxon>Anaerosporomusa</taxon>
    </lineage>
</organism>
<evidence type="ECO:0000256" key="14">
    <source>
        <dbReference type="ARBA" id="ARBA00049255"/>
    </source>
</evidence>
<reference evidence="20 21" key="1">
    <citation type="submission" date="2016-02" db="EMBL/GenBank/DDBJ databases">
        <title>Anaerosporomusa subterraneum gen. nov., sp. nov., a spore-forming obligate anaerobe isolated from saprolite.</title>
        <authorList>
            <person name="Choi J.K."/>
            <person name="Shah M."/>
            <person name="Yee N."/>
        </authorList>
    </citation>
    <scope>NUCLEOTIDE SEQUENCE [LARGE SCALE GENOMIC DNA]</scope>
    <source>
        <strain evidence="20 21">RU4</strain>
    </source>
</reference>
<dbReference type="InterPro" id="IPR036690">
    <property type="entry name" value="Fdx_antiC-bd_sf"/>
</dbReference>
<dbReference type="InterPro" id="IPR004532">
    <property type="entry name" value="Phe-tRNA-ligase_IIc_bsu_bact"/>
</dbReference>
<dbReference type="FunFam" id="2.40.50.140:FF:000045">
    <property type="entry name" value="Phenylalanine--tRNA ligase beta subunit"/>
    <property type="match status" value="1"/>
</dbReference>
<dbReference type="SUPFAM" id="SSF46955">
    <property type="entry name" value="Putative DNA-binding domain"/>
    <property type="match status" value="1"/>
</dbReference>
<sequence>MRASYKWLKDYVEFDLGAEQLADKLTMAGVPVEMIEYLGENLENVVTGKLLSVTQHPNADKLFVCKTDTGTEVVTIVTGATNVRDGQIVPVALPGAKLPVGKEIKQAVLRGVESSGMLCSAEELGIDAKLLSAEARDGIFILPQDTPVGQDIKEVLGLDDIALEFELTANRADCFSMLGLAREIAVLTEGVLKKPMLNLREVGSERTVDLVNITIAEPELCARFTGRVLQNVRVFPSPLWMQRRLRAAGMRPINNVVDVTNYVMLELGQPMHAYDYNLLARHSIIVRRAQPGEKLTTLDGVKRDLSPEMLVIADAVQAVGVAGVMGGLVTEVTNSTQTVLLEAAAFHPASIRRTARALGLRSEASGRFERGVDVTNVVRALDRAAKLLEDMGACTVCPTVADNYPRLELPRKLDFSPVFINEYLGTDIAREKMIDILERLEFEVEDHGDMISVTVPSWRSDVSRPADISEEIARVVGFEAIPATTPYGQMEQGRQSYQQSIRDLVQDMMSGMGFDEIISLSFSHPSTLDKLNVAAGSPLRQVIPVMNPITDEFPVLRTTLLGGIMQTITLNLSRKNENLKIYELGAVYWPKALPLTELPQEPIKLVAAMLGRRHGETWNQSGEAVDFFDAKGAVEEILAGLGIDGVDVTTGEHYAMHPGKTAIFSRQGQELAVVGEIHPKVLDAYGINRKIYAFEIDMEAVIEQASLIGTYRSLPRFPAISRDLAVVLDAQIPAARVAQEITVSGGPLLQDVRLFDVYAGEQVQAGMRSLAFSLTFRAADRTLTDEEVEIHSRAIVSRLENELSAKLRLA</sequence>
<dbReference type="Gene3D" id="3.50.40.10">
    <property type="entry name" value="Phenylalanyl-trna Synthetase, Chain B, domain 3"/>
    <property type="match status" value="1"/>
</dbReference>
<dbReference type="InterPro" id="IPR009061">
    <property type="entry name" value="DNA-bd_dom_put_sf"/>
</dbReference>
<dbReference type="STRING" id="1794912.AXX12_18150"/>
<dbReference type="SMART" id="SM00896">
    <property type="entry name" value="FDX-ACB"/>
    <property type="match status" value="1"/>
</dbReference>
<comment type="subcellular location">
    <subcellularLocation>
        <location evidence="1 15">Cytoplasm</location>
    </subcellularLocation>
</comment>
<dbReference type="PROSITE" id="PS51447">
    <property type="entry name" value="FDX_ACB"/>
    <property type="match status" value="1"/>
</dbReference>
<dbReference type="Pfam" id="PF01588">
    <property type="entry name" value="tRNA_bind"/>
    <property type="match status" value="1"/>
</dbReference>
<keyword evidence="11 16" id="KW-0694">RNA-binding</keyword>
<evidence type="ECO:0000259" key="18">
    <source>
        <dbReference type="PROSITE" id="PS51447"/>
    </source>
</evidence>
<dbReference type="SMART" id="SM00874">
    <property type="entry name" value="B5"/>
    <property type="match status" value="1"/>
</dbReference>
<evidence type="ECO:0000256" key="2">
    <source>
        <dbReference type="ARBA" id="ARBA00008653"/>
    </source>
</evidence>
<dbReference type="CDD" id="cd02796">
    <property type="entry name" value="tRNA_bind_bactPheRS"/>
    <property type="match status" value="1"/>
</dbReference>
<evidence type="ECO:0000256" key="1">
    <source>
        <dbReference type="ARBA" id="ARBA00004496"/>
    </source>
</evidence>
<dbReference type="GO" id="GO:0006432">
    <property type="term" value="P:phenylalanyl-tRNA aminoacylation"/>
    <property type="evidence" value="ECO:0007669"/>
    <property type="project" value="UniProtKB-UniRule"/>
</dbReference>
<dbReference type="AlphaFoldDB" id="A0A154BUW6"/>
<dbReference type="Proteomes" id="UP000076268">
    <property type="component" value="Unassembled WGS sequence"/>
</dbReference>
<dbReference type="NCBIfam" id="TIGR00472">
    <property type="entry name" value="pheT_bact"/>
    <property type="match status" value="1"/>
</dbReference>
<dbReference type="CDD" id="cd00769">
    <property type="entry name" value="PheRS_beta_core"/>
    <property type="match status" value="1"/>
</dbReference>
<comment type="subunit">
    <text evidence="3 15">Tetramer of two alpha and two beta subunits.</text>
</comment>
<evidence type="ECO:0000256" key="15">
    <source>
        <dbReference type="HAMAP-Rule" id="MF_00283"/>
    </source>
</evidence>
<dbReference type="SUPFAM" id="SSF55681">
    <property type="entry name" value="Class II aaRS and biotin synthetases"/>
    <property type="match status" value="1"/>
</dbReference>
<keyword evidence="10 15" id="KW-0460">Magnesium</keyword>
<dbReference type="Pfam" id="PF03483">
    <property type="entry name" value="B3_4"/>
    <property type="match status" value="1"/>
</dbReference>
<evidence type="ECO:0000256" key="4">
    <source>
        <dbReference type="ARBA" id="ARBA00022490"/>
    </source>
</evidence>
<dbReference type="Pfam" id="PF17759">
    <property type="entry name" value="tRNA_synthFbeta"/>
    <property type="match status" value="1"/>
</dbReference>
<dbReference type="Pfam" id="PF03147">
    <property type="entry name" value="FDX-ACB"/>
    <property type="match status" value="1"/>
</dbReference>
<dbReference type="SUPFAM" id="SSF50249">
    <property type="entry name" value="Nucleic acid-binding proteins"/>
    <property type="match status" value="1"/>
</dbReference>
<keyword evidence="9 15" id="KW-0067">ATP-binding</keyword>
<evidence type="ECO:0000313" key="20">
    <source>
        <dbReference type="EMBL" id="KYZ77655.1"/>
    </source>
</evidence>
<dbReference type="Gene3D" id="3.30.70.380">
    <property type="entry name" value="Ferrodoxin-fold anticodon-binding domain"/>
    <property type="match status" value="1"/>
</dbReference>
<dbReference type="InterPro" id="IPR045864">
    <property type="entry name" value="aa-tRNA-synth_II/BPL/LPL"/>
</dbReference>
<dbReference type="PANTHER" id="PTHR10947:SF0">
    <property type="entry name" value="PHENYLALANINE--TRNA LIGASE BETA SUBUNIT"/>
    <property type="match status" value="1"/>
</dbReference>
<dbReference type="InterPro" id="IPR005147">
    <property type="entry name" value="tRNA_synthase_B5-dom"/>
</dbReference>
<evidence type="ECO:0000256" key="12">
    <source>
        <dbReference type="ARBA" id="ARBA00022917"/>
    </source>
</evidence>
<feature type="binding site" evidence="15">
    <location>
        <position position="467"/>
    </location>
    <ligand>
        <name>Mg(2+)</name>
        <dbReference type="ChEBI" id="CHEBI:18420"/>
        <note>shared with alpha subunit</note>
    </ligand>
</feature>
<dbReference type="GO" id="GO:0000287">
    <property type="term" value="F:magnesium ion binding"/>
    <property type="evidence" value="ECO:0007669"/>
    <property type="project" value="UniProtKB-UniRule"/>
</dbReference>
<comment type="similarity">
    <text evidence="2 15">Belongs to the phenylalanyl-tRNA synthetase beta subunit family. Type 1 subfamily.</text>
</comment>
<keyword evidence="5 16" id="KW-0820">tRNA-binding</keyword>
<dbReference type="GO" id="GO:0140096">
    <property type="term" value="F:catalytic activity, acting on a protein"/>
    <property type="evidence" value="ECO:0007669"/>
    <property type="project" value="UniProtKB-ARBA"/>
</dbReference>
<dbReference type="InterPro" id="IPR045060">
    <property type="entry name" value="Phe-tRNA-ligase_IIc_bsu"/>
</dbReference>
<accession>A0A154BUW6</accession>
<feature type="binding site" evidence="15">
    <location>
        <position position="471"/>
    </location>
    <ligand>
        <name>Mg(2+)</name>
        <dbReference type="ChEBI" id="CHEBI:18420"/>
        <note>shared with alpha subunit</note>
    </ligand>
</feature>
<dbReference type="Pfam" id="PF03484">
    <property type="entry name" value="B5"/>
    <property type="match status" value="1"/>
</dbReference>
<dbReference type="GO" id="GO:0016740">
    <property type="term" value="F:transferase activity"/>
    <property type="evidence" value="ECO:0007669"/>
    <property type="project" value="UniProtKB-ARBA"/>
</dbReference>
<dbReference type="PROSITE" id="PS51483">
    <property type="entry name" value="B5"/>
    <property type="match status" value="1"/>
</dbReference>
<dbReference type="EMBL" id="LSGP01000012">
    <property type="protein sequence ID" value="KYZ77655.1"/>
    <property type="molecule type" value="Genomic_DNA"/>
</dbReference>
<evidence type="ECO:0000256" key="5">
    <source>
        <dbReference type="ARBA" id="ARBA00022555"/>
    </source>
</evidence>
<evidence type="ECO:0000256" key="9">
    <source>
        <dbReference type="ARBA" id="ARBA00022840"/>
    </source>
</evidence>
<dbReference type="SUPFAM" id="SSF54991">
    <property type="entry name" value="Anticodon-binding domain of PheRS"/>
    <property type="match status" value="1"/>
</dbReference>
<keyword evidence="7 15" id="KW-0479">Metal-binding</keyword>
<keyword evidence="8 15" id="KW-0547">Nucleotide-binding</keyword>
<dbReference type="NCBIfam" id="NF045760">
    <property type="entry name" value="YtpR"/>
    <property type="match status" value="1"/>
</dbReference>
<gene>
    <name evidence="15" type="primary">pheT</name>
    <name evidence="20" type="ORF">AXX12_18150</name>
</gene>
<dbReference type="HAMAP" id="MF_00283">
    <property type="entry name" value="Phe_tRNA_synth_beta1"/>
    <property type="match status" value="1"/>
</dbReference>
<evidence type="ECO:0000259" key="17">
    <source>
        <dbReference type="PROSITE" id="PS50886"/>
    </source>
</evidence>
<dbReference type="InterPro" id="IPR020825">
    <property type="entry name" value="Phe-tRNA_synthase-like_B3/B4"/>
</dbReference>
<keyword evidence="4 15" id="KW-0963">Cytoplasm</keyword>
<dbReference type="GO" id="GO:0000049">
    <property type="term" value="F:tRNA binding"/>
    <property type="evidence" value="ECO:0007669"/>
    <property type="project" value="UniProtKB-UniRule"/>
</dbReference>
<dbReference type="FunFam" id="3.50.40.10:FF:000001">
    <property type="entry name" value="Phenylalanine--tRNA ligase beta subunit"/>
    <property type="match status" value="1"/>
</dbReference>
<evidence type="ECO:0000256" key="3">
    <source>
        <dbReference type="ARBA" id="ARBA00011209"/>
    </source>
</evidence>
<name>A0A154BUW6_ANASB</name>
<keyword evidence="21" id="KW-1185">Reference proteome</keyword>
<comment type="cofactor">
    <cofactor evidence="15">
        <name>Mg(2+)</name>
        <dbReference type="ChEBI" id="CHEBI:18420"/>
    </cofactor>
    <text evidence="15">Binds 2 magnesium ions per tetramer.</text>
</comment>
<dbReference type="InterPro" id="IPR002547">
    <property type="entry name" value="tRNA-bd_dom"/>
</dbReference>
<protein>
    <recommendedName>
        <fullName evidence="15">Phenylalanine--tRNA ligase beta subunit</fullName>
        <ecNumber evidence="15">6.1.1.20</ecNumber>
    </recommendedName>
    <alternativeName>
        <fullName evidence="15">Phenylalanyl-tRNA synthetase beta subunit</fullName>
        <shortName evidence="15">PheRS</shortName>
    </alternativeName>
</protein>
<evidence type="ECO:0000256" key="13">
    <source>
        <dbReference type="ARBA" id="ARBA00023146"/>
    </source>
</evidence>
<feature type="domain" description="TRNA-binding" evidence="17">
    <location>
        <begin position="39"/>
        <end position="153"/>
    </location>
</feature>
<dbReference type="PROSITE" id="PS50886">
    <property type="entry name" value="TRBD"/>
    <property type="match status" value="1"/>
</dbReference>
<dbReference type="InterPro" id="IPR005121">
    <property type="entry name" value="Fdx_antiC-bd"/>
</dbReference>
<dbReference type="EC" id="6.1.1.20" evidence="15"/>
<dbReference type="OrthoDB" id="9805455at2"/>
<dbReference type="RefSeq" id="WP_066238165.1">
    <property type="nucleotide sequence ID" value="NZ_LSGP01000012.1"/>
</dbReference>
<dbReference type="InterPro" id="IPR033714">
    <property type="entry name" value="tRNA_bind_bactPheRS"/>
</dbReference>
<dbReference type="InterPro" id="IPR012340">
    <property type="entry name" value="NA-bd_OB-fold"/>
</dbReference>